<dbReference type="InterPro" id="IPR032675">
    <property type="entry name" value="LRR_dom_sf"/>
</dbReference>
<dbReference type="Pfam" id="PF13306">
    <property type="entry name" value="LRR_5"/>
    <property type="match status" value="2"/>
</dbReference>
<dbReference type="Pfam" id="PF00395">
    <property type="entry name" value="SLH"/>
    <property type="match status" value="3"/>
</dbReference>
<dbReference type="PANTHER" id="PTHR45661:SF3">
    <property type="entry name" value="IG-LIKE DOMAIN-CONTAINING PROTEIN"/>
    <property type="match status" value="1"/>
</dbReference>
<feature type="domain" description="SLH" evidence="10">
    <location>
        <begin position="1399"/>
        <end position="1462"/>
    </location>
</feature>
<feature type="domain" description="SLH" evidence="10">
    <location>
        <begin position="1523"/>
        <end position="1583"/>
    </location>
</feature>
<dbReference type="InterPro" id="IPR013783">
    <property type="entry name" value="Ig-like_fold"/>
</dbReference>
<dbReference type="GO" id="GO:0030313">
    <property type="term" value="C:cell envelope"/>
    <property type="evidence" value="ECO:0007669"/>
    <property type="project" value="UniProtKB-SubCell"/>
</dbReference>
<keyword evidence="4" id="KW-0843">Virulence</keyword>
<dbReference type="InterPro" id="IPR013378">
    <property type="entry name" value="InlB-like_B-rpt"/>
</dbReference>
<dbReference type="InterPro" id="IPR001119">
    <property type="entry name" value="SLH_dom"/>
</dbReference>
<comment type="similarity">
    <text evidence="2">Belongs to the intimin/invasin family.</text>
</comment>
<name>A0A9X1Y0P7_9BACL</name>
<dbReference type="SMART" id="SM00635">
    <property type="entry name" value="BID_2"/>
    <property type="match status" value="1"/>
</dbReference>
<dbReference type="InterPro" id="IPR042229">
    <property type="entry name" value="Listeria/Bacterioides_rpt_sf"/>
</dbReference>
<feature type="compositionally biased region" description="Low complexity" evidence="7">
    <location>
        <begin position="1317"/>
        <end position="1346"/>
    </location>
</feature>
<proteinExistence type="inferred from homology"/>
<evidence type="ECO:0000256" key="7">
    <source>
        <dbReference type="SAM" id="MobiDB-lite"/>
    </source>
</evidence>
<dbReference type="Pfam" id="PF09479">
    <property type="entry name" value="Flg_new"/>
    <property type="match status" value="4"/>
</dbReference>
<evidence type="ECO:0000256" key="3">
    <source>
        <dbReference type="ARBA" id="ARBA00017346"/>
    </source>
</evidence>
<keyword evidence="12" id="KW-1185">Reference proteome</keyword>
<comment type="subcellular location">
    <subcellularLocation>
        <location evidence="1">Cell envelope</location>
    </subcellularLocation>
</comment>
<feature type="domain" description="Big-1" evidence="9">
    <location>
        <begin position="465"/>
        <end position="563"/>
    </location>
</feature>
<dbReference type="PROSITE" id="PS51272">
    <property type="entry name" value="SLH"/>
    <property type="match status" value="3"/>
</dbReference>
<comment type="caution">
    <text evidence="11">The sequence shown here is derived from an EMBL/GenBank/DDBJ whole genome shotgun (WGS) entry which is preliminary data.</text>
</comment>
<dbReference type="PROSITE" id="PS51127">
    <property type="entry name" value="BIG1"/>
    <property type="match status" value="1"/>
</dbReference>
<dbReference type="InterPro" id="IPR053139">
    <property type="entry name" value="Surface_bspA-like"/>
</dbReference>
<dbReference type="Gene3D" id="2.60.40.4270">
    <property type="entry name" value="Listeria-Bacteroides repeat domain"/>
    <property type="match status" value="4"/>
</dbReference>
<dbReference type="Gene3D" id="2.60.40.1080">
    <property type="match status" value="1"/>
</dbReference>
<dbReference type="Gene3D" id="2.60.40.10">
    <property type="entry name" value="Immunoglobulins"/>
    <property type="match status" value="2"/>
</dbReference>
<dbReference type="PANTHER" id="PTHR45661">
    <property type="entry name" value="SURFACE ANTIGEN"/>
    <property type="match status" value="1"/>
</dbReference>
<dbReference type="Gene3D" id="3.80.10.10">
    <property type="entry name" value="Ribonuclease Inhibitor"/>
    <property type="match status" value="4"/>
</dbReference>
<dbReference type="SUPFAM" id="SSF49373">
    <property type="entry name" value="Invasin/intimin cell-adhesion fragments"/>
    <property type="match status" value="2"/>
</dbReference>
<evidence type="ECO:0000313" key="12">
    <source>
        <dbReference type="Proteomes" id="UP001139534"/>
    </source>
</evidence>
<evidence type="ECO:0000256" key="4">
    <source>
        <dbReference type="ARBA" id="ARBA00023026"/>
    </source>
</evidence>
<gene>
    <name evidence="11" type="ORF">M0651_14045</name>
</gene>
<evidence type="ECO:0000256" key="8">
    <source>
        <dbReference type="SAM" id="SignalP"/>
    </source>
</evidence>
<dbReference type="RefSeq" id="WP_248552375.1">
    <property type="nucleotide sequence ID" value="NZ_JALPRK010000012.1"/>
</dbReference>
<dbReference type="InterPro" id="IPR008964">
    <property type="entry name" value="Invasin/intimin_cell_adhesion"/>
</dbReference>
<organism evidence="11 12">
    <name type="scientific">Paenibacillus mellifer</name>
    <dbReference type="NCBI Taxonomy" id="2937794"/>
    <lineage>
        <taxon>Bacteria</taxon>
        <taxon>Bacillati</taxon>
        <taxon>Bacillota</taxon>
        <taxon>Bacilli</taxon>
        <taxon>Bacillales</taxon>
        <taxon>Paenibacillaceae</taxon>
        <taxon>Paenibacillus</taxon>
    </lineage>
</organism>
<dbReference type="Pfam" id="PF02368">
    <property type="entry name" value="Big_2"/>
    <property type="match status" value="1"/>
</dbReference>
<evidence type="ECO:0000256" key="2">
    <source>
        <dbReference type="ARBA" id="ARBA00010116"/>
    </source>
</evidence>
<dbReference type="EMBL" id="JALPRK010000012">
    <property type="protein sequence ID" value="MCK8488296.1"/>
    <property type="molecule type" value="Genomic_DNA"/>
</dbReference>
<dbReference type="InterPro" id="IPR003343">
    <property type="entry name" value="Big_2"/>
</dbReference>
<dbReference type="InterPro" id="IPR003344">
    <property type="entry name" value="Big_1_dom"/>
</dbReference>
<evidence type="ECO:0000256" key="5">
    <source>
        <dbReference type="ARBA" id="ARBA00023157"/>
    </source>
</evidence>
<evidence type="ECO:0000256" key="6">
    <source>
        <dbReference type="ARBA" id="ARBA00029955"/>
    </source>
</evidence>
<evidence type="ECO:0000259" key="10">
    <source>
        <dbReference type="PROSITE" id="PS51272"/>
    </source>
</evidence>
<dbReference type="InterPro" id="IPR026906">
    <property type="entry name" value="LRR_5"/>
</dbReference>
<dbReference type="InterPro" id="IPR025883">
    <property type="entry name" value="Cadherin-like_domain"/>
</dbReference>
<dbReference type="Proteomes" id="UP001139534">
    <property type="component" value="Unassembled WGS sequence"/>
</dbReference>
<evidence type="ECO:0000259" key="9">
    <source>
        <dbReference type="PROSITE" id="PS51127"/>
    </source>
</evidence>
<feature type="signal peptide" evidence="8">
    <location>
        <begin position="1"/>
        <end position="25"/>
    </location>
</feature>
<feature type="chain" id="PRO_5040826636" description="Intimin" evidence="8">
    <location>
        <begin position="26"/>
        <end position="1587"/>
    </location>
</feature>
<protein>
    <recommendedName>
        <fullName evidence="3">Intimin</fullName>
    </recommendedName>
    <alternativeName>
        <fullName evidence="6">Attaching and effacing protein</fullName>
    </alternativeName>
</protein>
<keyword evidence="5" id="KW-1015">Disulfide bond</keyword>
<sequence length="1587" mass="169089">MRRIFTLFMLCVMLGGNLSLPTAHAEENQDNDFTYVVQSDDTVTITGYTGISTEVVIPGEIEGKPVTVIGSSALSNAGLASVTIPVGITKIESFAFYRNQLTDITIPDGVTYIGDNAFGSNQLSHAAIPPSVAEIYDYAFADNRLGAIELPGVTYLGKGAFQKNLLQSVTFGNLTFLGAYAFENNQLESLTLPGSLAVIGMGAFQHNRLASVALPEGLTRIEDYAFANNQLTTLQFPKSVTAIHVKAFESNQLGNVAIPPNVDLGSGDMYPVFGLNPNVAIYVPLAGDVSVQNHASKYGLQIVPCKYGITYDGNGSTGGTPPSSTPYVCYRQFAVPDQGSLTKDGYTFKGWNTMPDGSGTNYFGGNYPIIYGIPYGNLTLYANWEASSYQVTFDTRGGTPIASQTVAYGEQATEPPVPTRAEYAFDGWYQDIGYSQPWDFAQGTVFGDMTLYAKWKWNGSAAITSLELTTDNEDVTGGDTLTVIGVVKDENDSPVANAVVNLNSTMGKWKLTDGSDASATTDVSGRFTAEWTAPWVTDPESVTLTGSVDGTIDVMDSRTLQVVPSEKSNARLSGLSLDSMTLSPEFSGDTYNYTVADVSHVVTSIGVTASTASDLSTLSINHMPAASGSAVRVPLQAGLNLIPIVVTAGDGLHTQTYTLHVRRADTMTSGDYAYRLKDDGSGIVITRYKGTDSNVVIPETIDGYVVMEIGEGAFANEELTAVTLPNGLTSVNSRAFENNRLTSMTIPSGVTQVGDYAFYNNLLENVMFADDGLQEIGFGAFSDNQLSSIILPGTTTYLDTNAFKNNRLTQVILPATLRLGDEVFGGTQNGVKLIFPAVGDRDMVNYATSNGFPYESSDVLVEYDGNGQTEGEAPVDNTHYSYYSSMVIQPGGSLKRTGFTLQGWNSAKDGSGDFYETGKSYKFKLIRGTVKLYAVWEPAPAQYSVSYETNGGTAIPATTASEGAYLAEPPTPDKDGYRFAGWYKDPSYATPWNFEQDTVAGDMTLYAKWESKQLAIRLFTFSNVVSSGEEIRVSGTVVDEDDTPQANLSVHLSSPNGGKWILTETDTATVKTDENGAFEIIWKAPHVSQTAMVELSASLDGSSAEPATVSIRVKPLPGTTPSSNADLAGLTLSVGDLTPGFQPGVTGYTADVGHATSSVTIVPEVSDLAAIITVKGEVVESGHPVLVDLNVGPNPVTLFVIAEDGTPKAYRVTITRASAPVVPIPVASITVTSVTYSVYEGDTLQMTVRVNPDDATNKQVSWSIQSGTGKAVIDENGLLKAKQAGIVTVQAAAQDGSGVVGSQEITIYGRRPGGGDTPTTPTNPTTPTGPTTPTNPTTPTGPAKPMDPTKPTDPTTQQPEKPKVLNVVPGRPPIDVNDTGAIQMMLEALTAKINDPRHANVPVFPDTVDHWAADNIRLFARLGIVQGYGDGTFKPDANVTRGEFASMLVRLFPFTQGTAATPGFTDLGDSWAREAVLTLASNGIINGYEDGMFHADRNITRAEMIAILARIVNMAEVKPGKTVNLQDIEHTWAKDQIRLAANAGIINGRGENGFGPNMSATRAEVLTVLLRAISISPEIEQLLEGMN</sequence>
<feature type="region of interest" description="Disordered" evidence="7">
    <location>
        <begin position="1307"/>
        <end position="1372"/>
    </location>
</feature>
<keyword evidence="8" id="KW-0732">Signal</keyword>
<dbReference type="NCBIfam" id="TIGR02543">
    <property type="entry name" value="List_Bact_rpt"/>
    <property type="match status" value="2"/>
</dbReference>
<reference evidence="11" key="1">
    <citation type="submission" date="2022-04" db="EMBL/GenBank/DDBJ databases">
        <authorList>
            <person name="Seo M.-J."/>
        </authorList>
    </citation>
    <scope>NUCLEOTIDE SEQUENCE</scope>
    <source>
        <strain evidence="11">MBLB2552</strain>
    </source>
</reference>
<dbReference type="Pfam" id="PF12733">
    <property type="entry name" value="Cadherin-like"/>
    <property type="match status" value="2"/>
</dbReference>
<accession>A0A9X1Y0P7</accession>
<feature type="domain" description="SLH" evidence="10">
    <location>
        <begin position="1464"/>
        <end position="1522"/>
    </location>
</feature>
<evidence type="ECO:0000256" key="1">
    <source>
        <dbReference type="ARBA" id="ARBA00004196"/>
    </source>
</evidence>
<evidence type="ECO:0000313" key="11">
    <source>
        <dbReference type="EMBL" id="MCK8488296.1"/>
    </source>
</evidence>